<dbReference type="OrthoDB" id="2957110at2759"/>
<keyword evidence="2" id="KW-1185">Reference proteome</keyword>
<comment type="caution">
    <text evidence="1">The sequence shown here is derived from an EMBL/GenBank/DDBJ whole genome shotgun (WGS) entry which is preliminary data.</text>
</comment>
<evidence type="ECO:0000313" key="1">
    <source>
        <dbReference type="EMBL" id="THH20656.1"/>
    </source>
</evidence>
<evidence type="ECO:0000313" key="2">
    <source>
        <dbReference type="Proteomes" id="UP000310158"/>
    </source>
</evidence>
<gene>
    <name evidence="1" type="ORF">EW146_g745</name>
</gene>
<proteinExistence type="predicted"/>
<dbReference type="EMBL" id="SGPL01000017">
    <property type="protein sequence ID" value="THH20656.1"/>
    <property type="molecule type" value="Genomic_DNA"/>
</dbReference>
<name>A0A4S4M5W8_9AGAM</name>
<organism evidence="1 2">
    <name type="scientific">Bondarzewia mesenterica</name>
    <dbReference type="NCBI Taxonomy" id="1095465"/>
    <lineage>
        <taxon>Eukaryota</taxon>
        <taxon>Fungi</taxon>
        <taxon>Dikarya</taxon>
        <taxon>Basidiomycota</taxon>
        <taxon>Agaricomycotina</taxon>
        <taxon>Agaricomycetes</taxon>
        <taxon>Russulales</taxon>
        <taxon>Bondarzewiaceae</taxon>
        <taxon>Bondarzewia</taxon>
    </lineage>
</organism>
<dbReference type="Proteomes" id="UP000310158">
    <property type="component" value="Unassembled WGS sequence"/>
</dbReference>
<reference evidence="1 2" key="1">
    <citation type="submission" date="2019-02" db="EMBL/GenBank/DDBJ databases">
        <title>Genome sequencing of the rare red list fungi Bondarzewia mesenterica.</title>
        <authorList>
            <person name="Buettner E."/>
            <person name="Kellner H."/>
        </authorList>
    </citation>
    <scope>NUCLEOTIDE SEQUENCE [LARGE SCALE GENOMIC DNA]</scope>
    <source>
        <strain evidence="1 2">DSM 108281</strain>
    </source>
</reference>
<accession>A0A4S4M5W8</accession>
<dbReference type="AlphaFoldDB" id="A0A4S4M5W8"/>
<protein>
    <submittedName>
        <fullName evidence="1">Uncharacterized protein</fullName>
    </submittedName>
</protein>
<sequence length="197" mass="22695">MHSWSFQKAIFSALFVQGGNTRFDYAAQYLKFDLRYRPGNDGNPSTAFTVESTRFLPLSEINPESGIGRALEAGRPLRERDAVRWHEKKPDTFLDFLLAMYTIDDSYSLWTAIPQTHVAKELSPEISRTGWLLELRETVRRGTVFRQTSPGDIAWHAGQMVKNGKRWCWRRLEVDDLAAMGMRRADAKLSREIGHLF</sequence>